<feature type="domain" description="SH3b" evidence="4">
    <location>
        <begin position="39"/>
        <end position="103"/>
    </location>
</feature>
<dbReference type="InterPro" id="IPR050695">
    <property type="entry name" value="N-acetylmuramoyl_amidase_3"/>
</dbReference>
<dbReference type="Gene3D" id="2.30.30.40">
    <property type="entry name" value="SH3 Domains"/>
    <property type="match status" value="1"/>
</dbReference>
<comment type="caution">
    <text evidence="5">The sequence shown here is derived from an EMBL/GenBank/DDBJ whole genome shotgun (WGS) entry which is preliminary data.</text>
</comment>
<dbReference type="EMBL" id="ACKV01000031">
    <property type="protein sequence ID" value="EEJ42750.1"/>
    <property type="molecule type" value="Genomic_DNA"/>
</dbReference>
<sequence length="294" mass="32544">ENVRKDIMVKKWLLSNLIGIIITVSILITVVGLIISLVSKEEIITHPNNVQFRNGPGRQYKSLASLKSGTRLIVIDKKHSWWQVRRSDNEKVGWVASWVANSTILKTAKPISEATIVLDPGHGGSDTGALSSNGKYKEKTYTLRTARHVRAALKPTGARVIMTRDSDKIVPLLKIAIPGEKNKADAQISFHFDSSAEGTKATGISQYYYHKSSKTLAEVVSSSLNNMPLNNRGVDTAAYIAIKNTSQPAILLENGFINNNADLKYIRKSSYQKKIAKNLTTALTTYFKQNTEMK</sequence>
<gene>
    <name evidence="5" type="ORF">HMPREF0555_0647</name>
</gene>
<keyword evidence="2" id="KW-0961">Cell wall biogenesis/degradation</keyword>
<evidence type="ECO:0000256" key="1">
    <source>
        <dbReference type="ARBA" id="ARBA00022801"/>
    </source>
</evidence>
<keyword evidence="1 5" id="KW-0378">Hydrolase</keyword>
<proteinExistence type="predicted"/>
<accession>C2KJ31</accession>
<evidence type="ECO:0000313" key="5">
    <source>
        <dbReference type="EMBL" id="EEJ42750.1"/>
    </source>
</evidence>
<feature type="non-terminal residue" evidence="5">
    <location>
        <position position="1"/>
    </location>
</feature>
<dbReference type="GO" id="GO:0071555">
    <property type="term" value="P:cell wall organization"/>
    <property type="evidence" value="ECO:0007669"/>
    <property type="project" value="UniProtKB-KW"/>
</dbReference>
<dbReference type="GO" id="GO:0008745">
    <property type="term" value="F:N-acetylmuramoyl-L-alanine amidase activity"/>
    <property type="evidence" value="ECO:0007669"/>
    <property type="project" value="UniProtKB-EC"/>
</dbReference>
<keyword evidence="3" id="KW-0472">Membrane</keyword>
<dbReference type="SMART" id="SM00287">
    <property type="entry name" value="SH3b"/>
    <property type="match status" value="1"/>
</dbReference>
<evidence type="ECO:0000256" key="2">
    <source>
        <dbReference type="ARBA" id="ARBA00023316"/>
    </source>
</evidence>
<evidence type="ECO:0000256" key="3">
    <source>
        <dbReference type="SAM" id="Phobius"/>
    </source>
</evidence>
<dbReference type="GO" id="GO:0009253">
    <property type="term" value="P:peptidoglycan catabolic process"/>
    <property type="evidence" value="ECO:0007669"/>
    <property type="project" value="InterPro"/>
</dbReference>
<dbReference type="PANTHER" id="PTHR30404">
    <property type="entry name" value="N-ACETYLMURAMOYL-L-ALANINE AMIDASE"/>
    <property type="match status" value="1"/>
</dbReference>
<evidence type="ECO:0000313" key="6">
    <source>
        <dbReference type="Proteomes" id="UP000004283"/>
    </source>
</evidence>
<protein>
    <submittedName>
        <fullName evidence="5">N-acetylmuramoyl-L-alanine amidase</fullName>
        <ecNumber evidence="5">3.5.1.28</ecNumber>
    </submittedName>
</protein>
<dbReference type="AlphaFoldDB" id="C2KJ31"/>
<name>C2KJ31_LEUMC</name>
<dbReference type="GO" id="GO:0030288">
    <property type="term" value="C:outer membrane-bounded periplasmic space"/>
    <property type="evidence" value="ECO:0007669"/>
    <property type="project" value="TreeGrafter"/>
</dbReference>
<reference evidence="5 6" key="1">
    <citation type="submission" date="2009-04" db="EMBL/GenBank/DDBJ databases">
        <authorList>
            <person name="Qin X."/>
            <person name="Bachman B."/>
            <person name="Battles P."/>
            <person name="Bell A."/>
            <person name="Bess C."/>
            <person name="Bickham C."/>
            <person name="Chaboub L."/>
            <person name="Chen D."/>
            <person name="Coyle M."/>
            <person name="Deiros D.R."/>
            <person name="Dinh H."/>
            <person name="Forbes L."/>
            <person name="Fowler G."/>
            <person name="Francisco L."/>
            <person name="Fu Q."/>
            <person name="Gubbala S."/>
            <person name="Hale W."/>
            <person name="Han Y."/>
            <person name="Hemphill L."/>
            <person name="Highlander S.K."/>
            <person name="Hirani K."/>
            <person name="Hogues M."/>
            <person name="Jackson L."/>
            <person name="Jakkamsetti A."/>
            <person name="Javaid M."/>
            <person name="Jiang H."/>
            <person name="Korchina V."/>
            <person name="Kovar C."/>
            <person name="Lara F."/>
            <person name="Lee S."/>
            <person name="Mata R."/>
            <person name="Mathew T."/>
            <person name="Moen C."/>
            <person name="Morales K."/>
            <person name="Munidasa M."/>
            <person name="Nazareth L."/>
            <person name="Ngo R."/>
            <person name="Nguyen L."/>
            <person name="Okwuonu G."/>
            <person name="Ongeri F."/>
            <person name="Patil S."/>
            <person name="Petrosino J."/>
            <person name="Pham C."/>
            <person name="Pham P."/>
            <person name="Pu L.-L."/>
            <person name="Puazo M."/>
            <person name="Raj R."/>
            <person name="Reid J."/>
            <person name="Rouhana J."/>
            <person name="Saada N."/>
            <person name="Shang Y."/>
            <person name="Simmons D."/>
            <person name="Thornton R."/>
            <person name="Warren J."/>
            <person name="Weissenberger G."/>
            <person name="Zhang J."/>
            <person name="Zhang L."/>
            <person name="Zhou C."/>
            <person name="Zhu D."/>
            <person name="Muzny D."/>
            <person name="Worley K."/>
            <person name="Gibbs R."/>
        </authorList>
    </citation>
    <scope>NUCLEOTIDE SEQUENCE [LARGE SCALE GENOMIC DNA]</scope>
    <source>
        <strain evidence="5 6">ATCC 19254</strain>
    </source>
</reference>
<dbReference type="PANTHER" id="PTHR30404:SF0">
    <property type="entry name" value="N-ACETYLMURAMOYL-L-ALANINE AMIDASE AMIC"/>
    <property type="match status" value="1"/>
</dbReference>
<dbReference type="InterPro" id="IPR003646">
    <property type="entry name" value="SH3-like_bac-type"/>
</dbReference>
<keyword evidence="3" id="KW-1133">Transmembrane helix</keyword>
<evidence type="ECO:0000259" key="4">
    <source>
        <dbReference type="PROSITE" id="PS51781"/>
    </source>
</evidence>
<dbReference type="Proteomes" id="UP000004283">
    <property type="component" value="Unassembled WGS sequence"/>
</dbReference>
<dbReference type="HOGENOM" id="CLU_944962_0_0_9"/>
<keyword evidence="3" id="KW-0812">Transmembrane</keyword>
<dbReference type="PROSITE" id="PS51781">
    <property type="entry name" value="SH3B"/>
    <property type="match status" value="1"/>
</dbReference>
<organism evidence="5 6">
    <name type="scientific">Leuconostoc mesenteroides subsp. cremoris ATCC 19254</name>
    <dbReference type="NCBI Taxonomy" id="586220"/>
    <lineage>
        <taxon>Bacteria</taxon>
        <taxon>Bacillati</taxon>
        <taxon>Bacillota</taxon>
        <taxon>Bacilli</taxon>
        <taxon>Lactobacillales</taxon>
        <taxon>Lactobacillaceae</taxon>
        <taxon>Leuconostoc</taxon>
    </lineage>
</organism>
<dbReference type="SUPFAM" id="SSF53187">
    <property type="entry name" value="Zn-dependent exopeptidases"/>
    <property type="match status" value="1"/>
</dbReference>
<feature type="transmembrane region" description="Helical" evidence="3">
    <location>
        <begin position="12"/>
        <end position="38"/>
    </location>
</feature>
<dbReference type="SMART" id="SM00646">
    <property type="entry name" value="Ami_3"/>
    <property type="match status" value="1"/>
</dbReference>
<dbReference type="Pfam" id="PF01520">
    <property type="entry name" value="Amidase_3"/>
    <property type="match status" value="1"/>
</dbReference>
<dbReference type="Gene3D" id="3.40.630.40">
    <property type="entry name" value="Zn-dependent exopeptidases"/>
    <property type="match status" value="1"/>
</dbReference>
<dbReference type="CDD" id="cd02696">
    <property type="entry name" value="MurNAc-LAA"/>
    <property type="match status" value="1"/>
</dbReference>
<dbReference type="EC" id="3.5.1.28" evidence="5"/>
<dbReference type="Pfam" id="PF08239">
    <property type="entry name" value="SH3_3"/>
    <property type="match status" value="1"/>
</dbReference>
<dbReference type="InterPro" id="IPR002508">
    <property type="entry name" value="MurNAc-LAA_cat"/>
</dbReference>